<evidence type="ECO:0000313" key="2">
    <source>
        <dbReference type="EMBL" id="KNC73377.1"/>
    </source>
</evidence>
<feature type="region of interest" description="Disordered" evidence="1">
    <location>
        <begin position="337"/>
        <end position="412"/>
    </location>
</feature>
<feature type="non-terminal residue" evidence="2">
    <location>
        <position position="1"/>
    </location>
</feature>
<name>A0A0L0F9H6_9EUKA</name>
<dbReference type="Proteomes" id="UP000054560">
    <property type="component" value="Unassembled WGS sequence"/>
</dbReference>
<evidence type="ECO:0000313" key="3">
    <source>
        <dbReference type="Proteomes" id="UP000054560"/>
    </source>
</evidence>
<dbReference type="AlphaFoldDB" id="A0A0L0F9H6"/>
<sequence length="412" mass="42518">GAPVSEPRSLRRTSAESVVPAPSDTPDRTLSPSISATGQATNPRSPKPVVRVTSPVAHPATAKHKNTCSADSTTATHGTAQPVLTEAGSDSPGARGRVTAQCDGQPADGRCTTLQDEIYSTAAAGGSAAGAGTSMRCDSTHSSPGMRSRNSPGGSTHSSLGVRGRTCPNSQGPGVVPKVRKKPQQPRLRAQSFHGSPDRDLDYADLYDTRRASPGHTHCTVAVDGLRVGRSPDRGQNRSQGMGGGASVSPSAKPATGTITEAPVLTQNGRTAPVPVSVTRSMEDRRRKKAFSVSGREACSEESSDLVPDFLKVRAGIDLASMLKMTPPCERRISSITKGLQSRSSFTSASSTDSHCDTGANTGANSGSGVNLENDPTKLTVAYPSSPNPTDGFVFSPSTKEQRGSTAAKGSV</sequence>
<feature type="compositionally biased region" description="Polar residues" evidence="1">
    <location>
        <begin position="359"/>
        <end position="371"/>
    </location>
</feature>
<accession>A0A0L0F9H6</accession>
<dbReference type="RefSeq" id="XP_014147279.1">
    <property type="nucleotide sequence ID" value="XM_014291804.1"/>
</dbReference>
<feature type="compositionally biased region" description="Polar residues" evidence="1">
    <location>
        <begin position="136"/>
        <end position="159"/>
    </location>
</feature>
<reference evidence="2 3" key="1">
    <citation type="submission" date="2011-02" db="EMBL/GenBank/DDBJ databases">
        <title>The Genome Sequence of Sphaeroforma arctica JP610.</title>
        <authorList>
            <consortium name="The Broad Institute Genome Sequencing Platform"/>
            <person name="Russ C."/>
            <person name="Cuomo C."/>
            <person name="Young S.K."/>
            <person name="Zeng Q."/>
            <person name="Gargeya S."/>
            <person name="Alvarado L."/>
            <person name="Berlin A."/>
            <person name="Chapman S.B."/>
            <person name="Chen Z."/>
            <person name="Freedman E."/>
            <person name="Gellesch M."/>
            <person name="Goldberg J."/>
            <person name="Griggs A."/>
            <person name="Gujja S."/>
            <person name="Heilman E."/>
            <person name="Heiman D."/>
            <person name="Howarth C."/>
            <person name="Mehta T."/>
            <person name="Neiman D."/>
            <person name="Pearson M."/>
            <person name="Roberts A."/>
            <person name="Saif S."/>
            <person name="Shea T."/>
            <person name="Shenoy N."/>
            <person name="Sisk P."/>
            <person name="Stolte C."/>
            <person name="Sykes S."/>
            <person name="White J."/>
            <person name="Yandava C."/>
            <person name="Burger G."/>
            <person name="Gray M.W."/>
            <person name="Holland P.W.H."/>
            <person name="King N."/>
            <person name="Lang F.B.F."/>
            <person name="Roger A.J."/>
            <person name="Ruiz-Trillo I."/>
            <person name="Haas B."/>
            <person name="Nusbaum C."/>
            <person name="Birren B."/>
        </authorList>
    </citation>
    <scope>NUCLEOTIDE SEQUENCE [LARGE SCALE GENOMIC DNA]</scope>
    <source>
        <strain evidence="2 3">JP610</strain>
    </source>
</reference>
<dbReference type="EMBL" id="KQ245690">
    <property type="protein sequence ID" value="KNC73377.1"/>
    <property type="molecule type" value="Genomic_DNA"/>
</dbReference>
<feature type="region of interest" description="Disordered" evidence="1">
    <location>
        <begin position="1"/>
        <end position="110"/>
    </location>
</feature>
<protein>
    <submittedName>
        <fullName evidence="2">Uncharacterized protein</fullName>
    </submittedName>
</protein>
<feature type="region of interest" description="Disordered" evidence="1">
    <location>
        <begin position="124"/>
        <end position="202"/>
    </location>
</feature>
<feature type="region of interest" description="Disordered" evidence="1">
    <location>
        <begin position="227"/>
        <end position="271"/>
    </location>
</feature>
<evidence type="ECO:0000256" key="1">
    <source>
        <dbReference type="SAM" id="MobiDB-lite"/>
    </source>
</evidence>
<dbReference type="GeneID" id="25914567"/>
<organism evidence="2 3">
    <name type="scientific">Sphaeroforma arctica JP610</name>
    <dbReference type="NCBI Taxonomy" id="667725"/>
    <lineage>
        <taxon>Eukaryota</taxon>
        <taxon>Ichthyosporea</taxon>
        <taxon>Ichthyophonida</taxon>
        <taxon>Sphaeroforma</taxon>
    </lineage>
</organism>
<feature type="compositionally biased region" description="Polar residues" evidence="1">
    <location>
        <begin position="67"/>
        <end position="79"/>
    </location>
</feature>
<proteinExistence type="predicted"/>
<gene>
    <name evidence="2" type="ORF">SARC_14063</name>
</gene>
<feature type="compositionally biased region" description="Polar residues" evidence="1">
    <location>
        <begin position="28"/>
        <end position="44"/>
    </location>
</feature>
<feature type="compositionally biased region" description="Low complexity" evidence="1">
    <location>
        <begin position="342"/>
        <end position="353"/>
    </location>
</feature>
<feature type="compositionally biased region" description="Low complexity" evidence="1">
    <location>
        <begin position="124"/>
        <end position="134"/>
    </location>
</feature>
<keyword evidence="3" id="KW-1185">Reference proteome</keyword>